<feature type="domain" description="Trimeric autotransporter adhesin YadA-like stalk" evidence="4">
    <location>
        <begin position="1898"/>
        <end position="1940"/>
    </location>
</feature>
<keyword evidence="2" id="KW-0653">Protein transport</keyword>
<feature type="domain" description="Trimeric autotransporter adhesin YadA-like stalk" evidence="4">
    <location>
        <begin position="397"/>
        <end position="441"/>
    </location>
</feature>
<protein>
    <recommendedName>
        <fullName evidence="8">Autotransporter adhesin</fullName>
    </recommendedName>
</protein>
<reference evidence="7" key="1">
    <citation type="submission" date="2018-09" db="EMBL/GenBank/DDBJ databases">
        <title>The complete genome of Acinetobacter sp. strain WCHAc010005.</title>
        <authorList>
            <person name="Hu Y."/>
            <person name="Long H."/>
            <person name="Feng Y."/>
            <person name="Zong Z."/>
        </authorList>
    </citation>
    <scope>NUCLEOTIDE SEQUENCE [LARGE SCALE GENOMIC DNA]</scope>
    <source>
        <strain evidence="7">WCHAc010005</strain>
    </source>
</reference>
<keyword evidence="1" id="KW-0813">Transport</keyword>
<evidence type="ECO:0000313" key="6">
    <source>
        <dbReference type="EMBL" id="AXY58254.1"/>
    </source>
</evidence>
<feature type="domain" description="Trimeric autotransporter adhesin YadA-like stalk" evidence="4">
    <location>
        <begin position="1066"/>
        <end position="1109"/>
    </location>
</feature>
<dbReference type="CDD" id="cd12820">
    <property type="entry name" value="LbR_YadA-like"/>
    <property type="match status" value="1"/>
</dbReference>
<proteinExistence type="predicted"/>
<organism evidence="6 7">
    <name type="scientific">Acinetobacter chinensis</name>
    <dbReference type="NCBI Taxonomy" id="2004650"/>
    <lineage>
        <taxon>Bacteria</taxon>
        <taxon>Pseudomonadati</taxon>
        <taxon>Pseudomonadota</taxon>
        <taxon>Gammaproteobacteria</taxon>
        <taxon>Moraxellales</taxon>
        <taxon>Moraxellaceae</taxon>
        <taxon>Acinetobacter</taxon>
    </lineage>
</organism>
<evidence type="ECO:0000259" key="3">
    <source>
        <dbReference type="Pfam" id="PF05658"/>
    </source>
</evidence>
<dbReference type="Gene3D" id="2.150.10.10">
    <property type="entry name" value="Serralysin-like metalloprotease, C-terminal"/>
    <property type="match status" value="1"/>
</dbReference>
<dbReference type="Proteomes" id="UP000263753">
    <property type="component" value="Chromosome"/>
</dbReference>
<gene>
    <name evidence="6" type="ORF">CDG60_17840</name>
</gene>
<evidence type="ECO:0000313" key="7">
    <source>
        <dbReference type="Proteomes" id="UP000263753"/>
    </source>
</evidence>
<dbReference type="KEGG" id="achi:CDG60_17840"/>
<evidence type="ECO:0000259" key="4">
    <source>
        <dbReference type="Pfam" id="PF05662"/>
    </source>
</evidence>
<feature type="domain" description="Trimeric autotransporter adhesin YadA-like stalk" evidence="4">
    <location>
        <begin position="932"/>
        <end position="970"/>
    </location>
</feature>
<dbReference type="InterPro" id="IPR008635">
    <property type="entry name" value="Coiled_stalk_dom"/>
</dbReference>
<dbReference type="Gene3D" id="1.20.5.170">
    <property type="match status" value="11"/>
</dbReference>
<feature type="domain" description="Trimeric autotransporter adhesin YadA-like head" evidence="3">
    <location>
        <begin position="159"/>
        <end position="183"/>
    </location>
</feature>
<feature type="domain" description="ESPR" evidence="5">
    <location>
        <begin position="1"/>
        <end position="40"/>
    </location>
</feature>
<feature type="domain" description="Trimeric autotransporter adhesin YadA-like stalk" evidence="4">
    <location>
        <begin position="530"/>
        <end position="574"/>
    </location>
</feature>
<dbReference type="InterPro" id="IPR024973">
    <property type="entry name" value="ESPR"/>
</dbReference>
<dbReference type="InterPro" id="IPR008640">
    <property type="entry name" value="Adhesin_Head_dom"/>
</dbReference>
<dbReference type="SUPFAM" id="SSF54523">
    <property type="entry name" value="Pili subunits"/>
    <property type="match status" value="1"/>
</dbReference>
<feature type="domain" description="Trimeric autotransporter adhesin YadA-like stalk" evidence="4">
    <location>
        <begin position="285"/>
        <end position="326"/>
    </location>
</feature>
<evidence type="ECO:0008006" key="8">
    <source>
        <dbReference type="Google" id="ProtNLM"/>
    </source>
</evidence>
<dbReference type="Gene3D" id="6.20.50.100">
    <property type="match status" value="4"/>
</dbReference>
<feature type="domain" description="Trimeric autotransporter adhesin YadA-like stalk" evidence="4">
    <location>
        <begin position="1469"/>
        <end position="1507"/>
    </location>
</feature>
<dbReference type="Gene3D" id="2.20.70.140">
    <property type="match status" value="13"/>
</dbReference>
<evidence type="ECO:0000256" key="2">
    <source>
        <dbReference type="ARBA" id="ARBA00022927"/>
    </source>
</evidence>
<feature type="domain" description="Trimeric autotransporter adhesin YadA-like stalk" evidence="4">
    <location>
        <begin position="1199"/>
        <end position="1238"/>
    </location>
</feature>
<dbReference type="InterPro" id="IPR011049">
    <property type="entry name" value="Serralysin-like_metalloprot_C"/>
</dbReference>
<accession>A0A3B7M266</accession>
<name>A0A3B7M266_9GAMM</name>
<evidence type="ECO:0000259" key="5">
    <source>
        <dbReference type="Pfam" id="PF13018"/>
    </source>
</evidence>
<feature type="domain" description="Trimeric autotransporter adhesin YadA-like head" evidence="3">
    <location>
        <begin position="232"/>
        <end position="257"/>
    </location>
</feature>
<sequence length="2215" mass="220562">MNRVYRVVWNVSAGAWVAVSELAKGHSKTKSKSVQLLALPVIAMLTFSSDAWSASYAAGGGTASATNSVAIGTDASTASKVNGANQSVAIGYASKASGDQTVALGANVIASGNSAVAVGGDDIDRIASDKTINDSYEALTGVRLVGGNETGGSYRSTTASGAGSVAMGTQSAASGHFSTALGMTSTASGDASSALGVYANASGGAALAIGAISKAEAEQSIALGTNSKVAKSADNSIAMGNGAVATNKDSIAIGSGSSASSTTLSDQAFLVGGTARGEMNIGDRRITSVSAGSADTDAVNVSQLKTVSGKLNQGFNLSSNGADQGNVQMGDTIDIGTAADEKNLKVTKSGNTIDFTLSQDLELNSVQTGDSTLNSNGLSIANGPSVTVSGIDAGNKKITNVTKGDLSATSTDAINGSQLNQAQNNVASVIGGNAAVNNAGDVTVSNIGGTGKNTIDEAVAAAKTTVTQGKNVVVTETKNTDGSSNYEVKTADDLNINSVTAGGTVLNSNGLSIANGPSVTVNGIDAGNKKITNVAKGELSAISTDAINGSQLNQAQNNVASVIGGNAAVNNAGDVTVSNIGGTDKNTIDEAVAAAKTTVTQGKNVVVTETKHTDGSSNYEVKTADDLNINSVTAGGTVLNSNGLSITNGPSVTVSGINAGNQKITSVAAGDITATSTDAVNGSQLFALKDKLDTTIINAIDAAQPKISLASDGKDQSIIADQDVIDIGTAAGETNLTATKTGNTIDFALNKDLNVSSVTAGGTTLNKDGLSFQQLASDGVTLVQTGPSVKADGIDAGDTKMTNVANGDISAISKDAVNGSQLFVTDTIARNALDTANKGFALTAQDGKKVQKALGESVEVVGADKNISTQVSNGQIQIQLADDIEVKSITAGGNTLNQKGLTVGDTAVTSNGMTIVNGPSILASGIDAGNKKITSVASGNVSSTSKDAVNGSQLYNAQNNVAGVIGGNTKIDPNTGNISTSNIGGTGKNTIDEAVAAAKTTVTQGKNMVVKATENTDGSTNYEVATADDLDVTSLKAGNTTISNNGLSIAGGPSVLASGIDAGNKKITGVASGDISATSKDAVNGSQLNKAQNNVASVIGGNAAVNHAGDVTVSNIGGTGKNTINEAVAAAKTTVSQGKNMVVTETKNADGSSNYEVKTSDNLDVTSLKAGNTLINNNGLSITGGPSILASGIDAGNKKITSVANGDMSSVSKDAVNGSQLYAVDSRIDDIINKNIANLEQGFSLSSNGLNTGAVLAGATIDIGTAAGEKNLTATKTGNTIDFALNPDLDVTSVTAGGTVLNHNGLSFVSDDGKGNLVQTGPVISASGIDAGAKKVTSVANGDVSATSKDAVNGSQLYNAQNNVAGVIGGNTKIDPNTGSISTSNIGGTGKNTIDEAVAAAKTTVTQGKNMVVAETKNADGSSNYEVRTADDLDVNSLKAGNTTINSNGLSIVGGPSILASGIDAGNKKITSVAKGNISATSKDAVNGSQLYNAQNNVAGVIGGNTKIDPNTGSISTSNIGGTGKNTIDEAVAAAKTTVNQGKNMVVTETKNADGSSNYEVKTADDLQVNSVKAGNSILNNQGLSITGGPSVLVSGINAGNKKITSVANGSVNSSSTDAVNGSQLYAIDSRLDDIINKNINALEKGFSLSSNGENTKSVLAGETIDIGTAADEKNLSVSKTGNTIDFALNPELNVDSVNAGGTVINSNGLSFLTLDADGNMISMGPSISFAGINAGNTKVTNVANGDISSTSKDAVNGSQLHQTQDNLAGLIGGNAQLGNNGNVTVSNIGGTGQNTIHDAIESINQTANNANQGWNVSTNGGTASNVKPGNTVDFGNTDGNVSISNDGNNIMVNMNKDQNLGADGSMIVGDSKLDNNGLTIDGGPSITKDGIDAAGNKVTNVGDGQIAAGSQDAVNGGQIHDMLGQGAFDANGNISNIGGTGADNINDAIAAVNKNATESKSTVTAGDNIVVSTSKNDDGSTNYQVSTSPNLKVDSVDAERFTAGNTTIDSDGLTIKDGPSITSGGINAGNKVVEGVANGNISSSSQQAVNGSQLNSTNQAMAEYLGGNAGYDNITQSFTAPTYTIGQGADAKDYHNVGDALGALNAADQQLGDRITNLGDQLQQAFQSTSKRIDDVEKKANAGIAAAMALENAPYVPGKYTYAAGAAYHGGESAIGVTLRKTADNGRWSLTGGIATASQGGDPSVRVGISGVID</sequence>
<dbReference type="GO" id="GO:0019867">
    <property type="term" value="C:outer membrane"/>
    <property type="evidence" value="ECO:0007669"/>
    <property type="project" value="InterPro"/>
</dbReference>
<feature type="domain" description="Trimeric autotransporter adhesin YadA-like stalk" evidence="4">
    <location>
        <begin position="1603"/>
        <end position="1641"/>
    </location>
</feature>
<dbReference type="Pfam" id="PF13018">
    <property type="entry name" value="ESPR"/>
    <property type="match status" value="1"/>
</dbReference>
<feature type="domain" description="Trimeric autotransporter adhesin YadA-like head" evidence="3">
    <location>
        <begin position="201"/>
        <end position="227"/>
    </location>
</feature>
<feature type="domain" description="Trimeric autotransporter adhesin YadA-like stalk" evidence="4">
    <location>
        <begin position="2036"/>
        <end position="2070"/>
    </location>
</feature>
<dbReference type="Pfam" id="PF05658">
    <property type="entry name" value="YadA_head"/>
    <property type="match status" value="4"/>
</dbReference>
<dbReference type="SUPFAM" id="SSF101967">
    <property type="entry name" value="Adhesin YadA, collagen-binding domain"/>
    <property type="match status" value="11"/>
</dbReference>
<dbReference type="InterPro" id="IPR045584">
    <property type="entry name" value="Pilin-like"/>
</dbReference>
<dbReference type="EMBL" id="CP032134">
    <property type="protein sequence ID" value="AXY58254.1"/>
    <property type="molecule type" value="Genomic_DNA"/>
</dbReference>
<evidence type="ECO:0000256" key="1">
    <source>
        <dbReference type="ARBA" id="ARBA00022448"/>
    </source>
</evidence>
<feature type="domain" description="Trimeric autotransporter adhesin YadA-like head" evidence="3">
    <location>
        <begin position="86"/>
        <end position="107"/>
    </location>
</feature>
<dbReference type="Gene3D" id="3.30.1300.30">
    <property type="entry name" value="GSPII I/J protein-like"/>
    <property type="match status" value="1"/>
</dbReference>
<dbReference type="RefSeq" id="WP_119023837.1">
    <property type="nucleotide sequence ID" value="NZ_CP032134.1"/>
</dbReference>
<feature type="domain" description="Trimeric autotransporter adhesin YadA-like stalk" evidence="4">
    <location>
        <begin position="1335"/>
        <end position="1373"/>
    </location>
</feature>
<feature type="domain" description="Trimeric autotransporter adhesin YadA-like stalk" evidence="4">
    <location>
        <begin position="802"/>
        <end position="839"/>
    </location>
</feature>
<dbReference type="Pfam" id="PF05662">
    <property type="entry name" value="YadA_stalk"/>
    <property type="match status" value="14"/>
</dbReference>
<feature type="domain" description="Trimeric autotransporter adhesin YadA-like stalk" evidence="4">
    <location>
        <begin position="663"/>
        <end position="704"/>
    </location>
</feature>
<feature type="domain" description="Trimeric autotransporter adhesin YadA-like stalk" evidence="4">
    <location>
        <begin position="1739"/>
        <end position="1783"/>
    </location>
</feature>
<dbReference type="GO" id="GO:0015031">
    <property type="term" value="P:protein transport"/>
    <property type="evidence" value="ECO:0007669"/>
    <property type="project" value="UniProtKB-KW"/>
</dbReference>